<organism evidence="1 2">
    <name type="scientific">Paraburkholderia bengalensis</name>
    <dbReference type="NCBI Taxonomy" id="2747562"/>
    <lineage>
        <taxon>Bacteria</taxon>
        <taxon>Pseudomonadati</taxon>
        <taxon>Pseudomonadota</taxon>
        <taxon>Betaproteobacteria</taxon>
        <taxon>Burkholderiales</taxon>
        <taxon>Burkholderiaceae</taxon>
        <taxon>Paraburkholderia</taxon>
    </lineage>
</organism>
<dbReference type="Proteomes" id="UP001386437">
    <property type="component" value="Unassembled WGS sequence"/>
</dbReference>
<gene>
    <name evidence="1" type="ORF">H3V53_12820</name>
</gene>
<keyword evidence="2" id="KW-1185">Reference proteome</keyword>
<dbReference type="RefSeq" id="WP_336598247.1">
    <property type="nucleotide sequence ID" value="NZ_JACFYJ010000017.1"/>
</dbReference>
<evidence type="ECO:0000313" key="2">
    <source>
        <dbReference type="Proteomes" id="UP001386437"/>
    </source>
</evidence>
<reference evidence="1 2" key="1">
    <citation type="journal article" date="2022" name="Arch. Microbiol.">
        <title>Paraburkholderia bengalensis sp. nov. isolated from roots of Oryza sativa, IR64.</title>
        <authorList>
            <person name="Nag P."/>
            <person name="Mondal N."/>
            <person name="Sarkar J."/>
            <person name="Das S."/>
        </authorList>
    </citation>
    <scope>NUCLEOTIDE SEQUENCE [LARGE SCALE GENOMIC DNA]</scope>
    <source>
        <strain evidence="1 2">IR64_4_BI</strain>
    </source>
</reference>
<evidence type="ECO:0000313" key="1">
    <source>
        <dbReference type="EMBL" id="MEI5998047.1"/>
    </source>
</evidence>
<sequence>MNWLTEYFAQGTRTLNLSLWAYPPAVMGPDGPIVQSAALCARYPGVELVFSPAGKVRHGDRTYELPARYDSMGSAKQPVSAAAKDQASFFREVSIFAPSHLNGEAVIVINHAFSFAPQFAADGTPGFVGIAMPDSDEYFRTGQMKLPWMFAGYLSI</sequence>
<proteinExistence type="predicted"/>
<name>A0ABU8IRL0_9BURK</name>
<protein>
    <submittedName>
        <fullName evidence="1">Uncharacterized protein</fullName>
    </submittedName>
</protein>
<dbReference type="EMBL" id="JACFYJ010000017">
    <property type="protein sequence ID" value="MEI5998047.1"/>
    <property type="molecule type" value="Genomic_DNA"/>
</dbReference>
<accession>A0ABU8IRL0</accession>
<comment type="caution">
    <text evidence="1">The sequence shown here is derived from an EMBL/GenBank/DDBJ whole genome shotgun (WGS) entry which is preliminary data.</text>
</comment>